<evidence type="ECO:0000313" key="2">
    <source>
        <dbReference type="EMBL" id="OUO57049.1"/>
    </source>
</evidence>
<evidence type="ECO:0000256" key="1">
    <source>
        <dbReference type="SAM" id="Phobius"/>
    </source>
</evidence>
<evidence type="ECO:0000313" key="3">
    <source>
        <dbReference type="Proteomes" id="UP000196368"/>
    </source>
</evidence>
<gene>
    <name evidence="2" type="ORF">B5F75_04165</name>
</gene>
<proteinExistence type="predicted"/>
<keyword evidence="1" id="KW-1133">Transmembrane helix</keyword>
<dbReference type="EMBL" id="NFJD01000002">
    <property type="protein sequence ID" value="OUO57049.1"/>
    <property type="molecule type" value="Genomic_DNA"/>
</dbReference>
<sequence length="507" mass="54601">MKEQNKQTQTENTVKQSSLAVLWGELKRLARSKKAWAVFILFFFLLLLTGLVPVSKIPFLRNLAWAMGYTPEETQEMSFLKALLSWNEHAKIARGELPDPTAAGVFGNDGGFATAHERMTAQKDSNLINLRAVNVALANQGKARDLIAGSFSGDDNKSPAARITGDSANTQANQTAPGEVFFGADASTLARDPKDGFNSVNSLKKIANPHIAGASQNDWLGRLVDKATRSDAGLQNLAKSLETGGTLSQLNPITEIGNHKAQRDMYYAWLTGMSARRTPNVVLKKTLASAGFDGADMPKKVFDSSGFSGIGINPDDVVADVDTIKLRLENEKECERAMSSSGETLTNQLQAAKAGINALAAAFPKTCEDVNGDFSNRLSVLRNQCEQIKLAYSDLSTFCGVAVKSGREGTCTTNNLQGRYDQYASYCAEEQEKCAALETPDEQKACLGEIKAAADYEEGDCYNGGCSESGVANLVKGTFNVGVNGEPVDPNAGDFFPETDWGSMNMY</sequence>
<comment type="caution">
    <text evidence="2">The sequence shown here is derived from an EMBL/GenBank/DDBJ whole genome shotgun (WGS) entry which is preliminary data.</text>
</comment>
<keyword evidence="3" id="KW-1185">Reference proteome</keyword>
<keyword evidence="1" id="KW-0472">Membrane</keyword>
<organism evidence="2 3">
    <name type="scientific">Candidatus Avelusimicrobium gallicola</name>
    <dbReference type="NCBI Taxonomy" id="2562704"/>
    <lineage>
        <taxon>Bacteria</taxon>
        <taxon>Pseudomonadati</taxon>
        <taxon>Elusimicrobiota</taxon>
        <taxon>Elusimicrobia</taxon>
        <taxon>Elusimicrobiales</taxon>
        <taxon>Elusimicrobiaceae</taxon>
        <taxon>Candidatus Avelusimicrobium</taxon>
    </lineage>
</organism>
<feature type="transmembrane region" description="Helical" evidence="1">
    <location>
        <begin position="35"/>
        <end position="54"/>
    </location>
</feature>
<dbReference type="Proteomes" id="UP000196368">
    <property type="component" value="Unassembled WGS sequence"/>
</dbReference>
<reference evidence="3" key="1">
    <citation type="submission" date="2017-04" db="EMBL/GenBank/DDBJ databases">
        <title>Function of individual gut microbiota members based on whole genome sequencing of pure cultures obtained from chicken caecum.</title>
        <authorList>
            <person name="Medvecky M."/>
            <person name="Cejkova D."/>
            <person name="Polansky O."/>
            <person name="Karasova D."/>
            <person name="Kubasova T."/>
            <person name="Cizek A."/>
            <person name="Rychlik I."/>
        </authorList>
    </citation>
    <scope>NUCLEOTIDE SEQUENCE [LARGE SCALE GENOMIC DNA]</scope>
    <source>
        <strain evidence="3">An273</strain>
    </source>
</reference>
<dbReference type="RefSeq" id="WP_087288242.1">
    <property type="nucleotide sequence ID" value="NZ_NFJD01000002.1"/>
</dbReference>
<name>A0A1Y4DH90_9BACT</name>
<accession>A0A1Y4DH90</accession>
<keyword evidence="1" id="KW-0812">Transmembrane</keyword>
<dbReference type="AlphaFoldDB" id="A0A1Y4DH90"/>
<protein>
    <submittedName>
        <fullName evidence="2">Uncharacterized protein</fullName>
    </submittedName>
</protein>